<name>A0AA37RXC1_9GAMM</name>
<keyword evidence="2" id="KW-0560">Oxidoreductase</keyword>
<sequence>MTQLTIVAKILAKQAHTELVKRELLRLLEPTRAEAGCINYDLHQDKDNPALFVFYENWQSRKLWRAHMESEHVAAYALATQGCVESFSLNEMIRCN</sequence>
<dbReference type="InterPro" id="IPR007138">
    <property type="entry name" value="ABM_dom"/>
</dbReference>
<dbReference type="InterPro" id="IPR011008">
    <property type="entry name" value="Dimeric_a/b-barrel"/>
</dbReference>
<reference evidence="2" key="1">
    <citation type="journal article" date="2014" name="Int. J. Syst. Evol. Microbiol.">
        <title>Complete genome sequence of Corynebacterium casei LMG S-19264T (=DSM 44701T), isolated from a smear-ripened cheese.</title>
        <authorList>
            <consortium name="US DOE Joint Genome Institute (JGI-PGF)"/>
            <person name="Walter F."/>
            <person name="Albersmeier A."/>
            <person name="Kalinowski J."/>
            <person name="Ruckert C."/>
        </authorList>
    </citation>
    <scope>NUCLEOTIDE SEQUENCE</scope>
    <source>
        <strain evidence="2">NBRC 101628</strain>
    </source>
</reference>
<dbReference type="InterPro" id="IPR050744">
    <property type="entry name" value="AI-2_Isomerase_LsrG"/>
</dbReference>
<proteinExistence type="predicted"/>
<dbReference type="Gene3D" id="3.30.70.100">
    <property type="match status" value="1"/>
</dbReference>
<gene>
    <name evidence="2" type="ORF">GCM10007895_16680</name>
</gene>
<dbReference type="SUPFAM" id="SSF54909">
    <property type="entry name" value="Dimeric alpha+beta barrel"/>
    <property type="match status" value="1"/>
</dbReference>
<keyword evidence="3" id="KW-1185">Reference proteome</keyword>
<reference evidence="2" key="2">
    <citation type="submission" date="2023-01" db="EMBL/GenBank/DDBJ databases">
        <title>Draft genome sequence of Paraferrimonas sedimenticola strain NBRC 101628.</title>
        <authorList>
            <person name="Sun Q."/>
            <person name="Mori K."/>
        </authorList>
    </citation>
    <scope>NUCLEOTIDE SEQUENCE</scope>
    <source>
        <strain evidence="2">NBRC 101628</strain>
    </source>
</reference>
<keyword evidence="2" id="KW-0503">Monooxygenase</keyword>
<dbReference type="Pfam" id="PF03992">
    <property type="entry name" value="ABM"/>
    <property type="match status" value="1"/>
</dbReference>
<dbReference type="PANTHER" id="PTHR33336:SF3">
    <property type="entry name" value="ABM DOMAIN-CONTAINING PROTEIN"/>
    <property type="match status" value="1"/>
</dbReference>
<dbReference type="PROSITE" id="PS51725">
    <property type="entry name" value="ABM"/>
    <property type="match status" value="1"/>
</dbReference>
<protein>
    <submittedName>
        <fullName evidence="2">Antibiotic biosynthesis monooxygenase</fullName>
    </submittedName>
</protein>
<comment type="caution">
    <text evidence="2">The sequence shown here is derived from an EMBL/GenBank/DDBJ whole genome shotgun (WGS) entry which is preliminary data.</text>
</comment>
<evidence type="ECO:0000313" key="2">
    <source>
        <dbReference type="EMBL" id="GLP96362.1"/>
    </source>
</evidence>
<dbReference type="Proteomes" id="UP001161422">
    <property type="component" value="Unassembled WGS sequence"/>
</dbReference>
<feature type="domain" description="ABM" evidence="1">
    <location>
        <begin position="4"/>
        <end position="92"/>
    </location>
</feature>
<dbReference type="GO" id="GO:0004497">
    <property type="term" value="F:monooxygenase activity"/>
    <property type="evidence" value="ECO:0007669"/>
    <property type="project" value="UniProtKB-KW"/>
</dbReference>
<evidence type="ECO:0000313" key="3">
    <source>
        <dbReference type="Proteomes" id="UP001161422"/>
    </source>
</evidence>
<dbReference type="PANTHER" id="PTHR33336">
    <property type="entry name" value="QUINOL MONOOXYGENASE YGIN-RELATED"/>
    <property type="match status" value="1"/>
</dbReference>
<organism evidence="2 3">
    <name type="scientific">Paraferrimonas sedimenticola</name>
    <dbReference type="NCBI Taxonomy" id="375674"/>
    <lineage>
        <taxon>Bacteria</taxon>
        <taxon>Pseudomonadati</taxon>
        <taxon>Pseudomonadota</taxon>
        <taxon>Gammaproteobacteria</taxon>
        <taxon>Alteromonadales</taxon>
        <taxon>Ferrimonadaceae</taxon>
        <taxon>Paraferrimonas</taxon>
    </lineage>
</organism>
<dbReference type="AlphaFoldDB" id="A0AA37RXC1"/>
<evidence type="ECO:0000259" key="1">
    <source>
        <dbReference type="PROSITE" id="PS51725"/>
    </source>
</evidence>
<dbReference type="EMBL" id="BSNC01000004">
    <property type="protein sequence ID" value="GLP96362.1"/>
    <property type="molecule type" value="Genomic_DNA"/>
</dbReference>
<dbReference type="RefSeq" id="WP_095505202.1">
    <property type="nucleotide sequence ID" value="NZ_BSNC01000004.1"/>
</dbReference>
<accession>A0AA37RXC1</accession>